<reference evidence="3" key="2">
    <citation type="submission" date="2020-08" db="EMBL/GenBank/DDBJ databases">
        <title>The Agave Microbiome: Exploring the role of microbial communities in plant adaptations to desert environments.</title>
        <authorList>
            <person name="Partida-Martinez L.P."/>
        </authorList>
    </citation>
    <scope>NUCLEOTIDE SEQUENCE [LARGE SCALE GENOMIC DNA]</scope>
    <source>
        <strain evidence="3">AT2.8</strain>
    </source>
</reference>
<evidence type="ECO:0000313" key="2">
    <source>
        <dbReference type="EMBL" id="NYE04673.1"/>
    </source>
</evidence>
<evidence type="ECO:0000313" key="3">
    <source>
        <dbReference type="Proteomes" id="UP000548423"/>
    </source>
</evidence>
<dbReference type="Pfam" id="PF09911">
    <property type="entry name" value="DUF2140"/>
    <property type="match status" value="1"/>
</dbReference>
<keyword evidence="1" id="KW-0812">Transmembrane</keyword>
<dbReference type="EMBL" id="JACCBX010000003">
    <property type="protein sequence ID" value="NYE04673.1"/>
    <property type="molecule type" value="Genomic_DNA"/>
</dbReference>
<dbReference type="InterPro" id="IPR018672">
    <property type="entry name" value="DUF2140"/>
</dbReference>
<protein>
    <submittedName>
        <fullName evidence="2">Uncharacterized protein YpmS</fullName>
    </submittedName>
</protein>
<organism evidence="2 3">
    <name type="scientific">Neobacillus niacini</name>
    <dbReference type="NCBI Taxonomy" id="86668"/>
    <lineage>
        <taxon>Bacteria</taxon>
        <taxon>Bacillati</taxon>
        <taxon>Bacillota</taxon>
        <taxon>Bacilli</taxon>
        <taxon>Bacillales</taxon>
        <taxon>Bacillaceae</taxon>
        <taxon>Neobacillus</taxon>
    </lineage>
</organism>
<gene>
    <name evidence="2" type="ORF">F4694_001422</name>
</gene>
<reference evidence="3" key="1">
    <citation type="submission" date="2020-07" db="EMBL/GenBank/DDBJ databases">
        <authorList>
            <person name="Partida-Martinez L."/>
            <person name="Huntemann M."/>
            <person name="Clum A."/>
            <person name="Wang J."/>
            <person name="Palaniappan K."/>
            <person name="Ritter S."/>
            <person name="Chen I.-M."/>
            <person name="Stamatis D."/>
            <person name="Reddy T."/>
            <person name="O'Malley R."/>
            <person name="Daum C."/>
            <person name="Shapiro N."/>
            <person name="Ivanova N."/>
            <person name="Kyrpides N."/>
            <person name="Woyke T."/>
        </authorList>
    </citation>
    <scope>NUCLEOTIDE SEQUENCE [LARGE SCALE GENOMIC DNA]</scope>
    <source>
        <strain evidence="3">AT2.8</strain>
    </source>
</reference>
<accession>A0A852T7P5</accession>
<name>A0A852T7P5_9BACI</name>
<feature type="transmembrane region" description="Helical" evidence="1">
    <location>
        <begin position="7"/>
        <end position="29"/>
    </location>
</feature>
<keyword evidence="1" id="KW-1133">Transmembrane helix</keyword>
<comment type="caution">
    <text evidence="2">The sequence shown here is derived from an EMBL/GenBank/DDBJ whole genome shotgun (WGS) entry which is preliminary data.</text>
</comment>
<dbReference type="Proteomes" id="UP000548423">
    <property type="component" value="Unassembled WGS sequence"/>
</dbReference>
<proteinExistence type="predicted"/>
<sequence>MKNKWKTGFFLLLGFIVTIVIILLSLIMVPANESGKIQQTLPNNKNVSFEVKSNKEDLNVLINQYIKKEAADSPIEYSVQLQDEVELYGTLQFFSQEVDLKLTFEPEALENGDLVLKQKSISVGSLPLPVSYVLRFIKENYKLPNGVEIHPNEKMIHVNMQQLKLKSDVSIKVKTFDLMKDDIAFTILVPVN</sequence>
<keyword evidence="1" id="KW-0472">Membrane</keyword>
<evidence type="ECO:0000256" key="1">
    <source>
        <dbReference type="SAM" id="Phobius"/>
    </source>
</evidence>
<dbReference type="AlphaFoldDB" id="A0A852T7P5"/>